<dbReference type="InterPro" id="IPR036397">
    <property type="entry name" value="RNaseH_sf"/>
</dbReference>
<sequence>MLEHQIGKSIEVYFDYMLVNSLRVEDHLTHLQETFDILRNYNMKLNPEKCAFEVGWGKFLGFMVSNRAIKIDSDKIKATEEITVVNNVKVVQRLTGRIAALGRYISRSSDKSHHFFSLLKKKNSFKWTLECQRALEELKRYLTSPSLLHTPKEDETMYLYLAVSKIAVSAFVADFTPDLVPEVEKELLLKMGTSSGIWTLFTDVTSNVKGSGLSIVLKPPTGGMIRESIKTTRLTNNNVKYQAMVVGMEFAKGLPTEVIEVKCDSFLVVNQVNGSFEVREDRIQRYLHKIQVTLHRFKEYTLVHIPQDQNSEVDALVNLGSSIEEDDILPGAVVQLSKSVIEEGHAEIDSTRLTWDWRNKYIDYLESGKLPADAKESRALRTKEARFSLDENGNLYRKNLDGPLAVCLGPGDTDYVI</sequence>
<evidence type="ECO:0000313" key="2">
    <source>
        <dbReference type="Proteomes" id="UP000189701"/>
    </source>
</evidence>
<reference evidence="2" key="1">
    <citation type="journal article" date="2013" name="Genome Biol.">
        <title>Reference genomes and transcriptomes of Nicotiana sylvestris and Nicotiana tomentosiformis.</title>
        <authorList>
            <person name="Sierro N."/>
            <person name="Battey J.N."/>
            <person name="Ouadi S."/>
            <person name="Bovet L."/>
            <person name="Goepfert S."/>
            <person name="Bakaher N."/>
            <person name="Peitsch M.C."/>
            <person name="Ivanov N.V."/>
        </authorList>
    </citation>
    <scope>NUCLEOTIDE SEQUENCE [LARGE SCALE GENOMIC DNA]</scope>
</reference>
<dbReference type="InterPro" id="IPR002156">
    <property type="entry name" value="RNaseH_domain"/>
</dbReference>
<accession>A0A1U7XA52</accession>
<dbReference type="GO" id="GO:0004523">
    <property type="term" value="F:RNA-DNA hybrid ribonuclease activity"/>
    <property type="evidence" value="ECO:0007669"/>
    <property type="project" value="InterPro"/>
</dbReference>
<dbReference type="InterPro" id="IPR043502">
    <property type="entry name" value="DNA/RNA_pol_sf"/>
</dbReference>
<organism evidence="2 3">
    <name type="scientific">Nicotiana sylvestris</name>
    <name type="common">Wood tobacco</name>
    <name type="synonym">South American tobacco</name>
    <dbReference type="NCBI Taxonomy" id="4096"/>
    <lineage>
        <taxon>Eukaryota</taxon>
        <taxon>Viridiplantae</taxon>
        <taxon>Streptophyta</taxon>
        <taxon>Embryophyta</taxon>
        <taxon>Tracheophyta</taxon>
        <taxon>Spermatophyta</taxon>
        <taxon>Magnoliopsida</taxon>
        <taxon>eudicotyledons</taxon>
        <taxon>Gunneridae</taxon>
        <taxon>Pentapetalae</taxon>
        <taxon>asterids</taxon>
        <taxon>lamiids</taxon>
        <taxon>Solanales</taxon>
        <taxon>Solanaceae</taxon>
        <taxon>Nicotianoideae</taxon>
        <taxon>Nicotianeae</taxon>
        <taxon>Nicotiana</taxon>
    </lineage>
</organism>
<reference evidence="3" key="2">
    <citation type="submission" date="2025-08" db="UniProtKB">
        <authorList>
            <consortium name="RefSeq"/>
        </authorList>
    </citation>
    <scope>IDENTIFICATION</scope>
    <source>
        <tissue evidence="3">Leaf</tissue>
    </source>
</reference>
<dbReference type="InterPro" id="IPR043128">
    <property type="entry name" value="Rev_trsase/Diguanyl_cyclase"/>
</dbReference>
<name>A0A1U7XA52_NICSY</name>
<dbReference type="InterPro" id="IPR000477">
    <property type="entry name" value="RT_dom"/>
</dbReference>
<feature type="domain" description="Reverse transcriptase" evidence="1">
    <location>
        <begin position="1"/>
        <end position="64"/>
    </location>
</feature>
<dbReference type="PROSITE" id="PS50878">
    <property type="entry name" value="RT_POL"/>
    <property type="match status" value="1"/>
</dbReference>
<dbReference type="AlphaFoldDB" id="A0A1U7XA52"/>
<dbReference type="Proteomes" id="UP000189701">
    <property type="component" value="Unplaced"/>
</dbReference>
<dbReference type="PANTHER" id="PTHR48475">
    <property type="entry name" value="RIBONUCLEASE H"/>
    <property type="match status" value="1"/>
</dbReference>
<dbReference type="Gene3D" id="3.30.70.270">
    <property type="match status" value="2"/>
</dbReference>
<dbReference type="CDD" id="cd09279">
    <property type="entry name" value="RNase_HI_like"/>
    <property type="match status" value="1"/>
</dbReference>
<dbReference type="RefSeq" id="XP_009783814.1">
    <property type="nucleotide sequence ID" value="XM_009785512.1"/>
</dbReference>
<keyword evidence="2" id="KW-1185">Reference proteome</keyword>
<gene>
    <name evidence="3" type="primary">LOC104232340</name>
</gene>
<dbReference type="SUPFAM" id="SSF56672">
    <property type="entry name" value="DNA/RNA polymerases"/>
    <property type="match status" value="1"/>
</dbReference>
<proteinExistence type="predicted"/>
<evidence type="ECO:0000259" key="1">
    <source>
        <dbReference type="PROSITE" id="PS50878"/>
    </source>
</evidence>
<dbReference type="Pfam" id="PF13456">
    <property type="entry name" value="RVT_3"/>
    <property type="match status" value="1"/>
</dbReference>
<dbReference type="Gene3D" id="3.30.420.10">
    <property type="entry name" value="Ribonuclease H-like superfamily/Ribonuclease H"/>
    <property type="match status" value="1"/>
</dbReference>
<evidence type="ECO:0000313" key="3">
    <source>
        <dbReference type="RefSeq" id="XP_009783814.1"/>
    </source>
</evidence>
<protein>
    <submittedName>
        <fullName evidence="3">Uncharacterized protein LOC104232340</fullName>
    </submittedName>
</protein>
<dbReference type="GO" id="GO:0003676">
    <property type="term" value="F:nucleic acid binding"/>
    <property type="evidence" value="ECO:0007669"/>
    <property type="project" value="InterPro"/>
</dbReference>
<dbReference type="eggNOG" id="KOG0017">
    <property type="taxonomic scope" value="Eukaryota"/>
</dbReference>
<dbReference type="PANTHER" id="PTHR48475:SF2">
    <property type="entry name" value="RIBONUCLEASE H"/>
    <property type="match status" value="1"/>
</dbReference>